<gene>
    <name evidence="1" type="ORF">BDN72DRAFT_830054</name>
</gene>
<evidence type="ECO:0000313" key="1">
    <source>
        <dbReference type="EMBL" id="TFK76885.1"/>
    </source>
</evidence>
<organism evidence="1 2">
    <name type="scientific">Pluteus cervinus</name>
    <dbReference type="NCBI Taxonomy" id="181527"/>
    <lineage>
        <taxon>Eukaryota</taxon>
        <taxon>Fungi</taxon>
        <taxon>Dikarya</taxon>
        <taxon>Basidiomycota</taxon>
        <taxon>Agaricomycotina</taxon>
        <taxon>Agaricomycetes</taxon>
        <taxon>Agaricomycetidae</taxon>
        <taxon>Agaricales</taxon>
        <taxon>Pluteineae</taxon>
        <taxon>Pluteaceae</taxon>
        <taxon>Pluteus</taxon>
    </lineage>
</organism>
<dbReference type="EMBL" id="ML208259">
    <property type="protein sequence ID" value="TFK76885.1"/>
    <property type="molecule type" value="Genomic_DNA"/>
</dbReference>
<evidence type="ECO:0000313" key="2">
    <source>
        <dbReference type="Proteomes" id="UP000308600"/>
    </source>
</evidence>
<accession>A0ACD3BFB2</accession>
<name>A0ACD3BFB2_9AGAR</name>
<reference evidence="1 2" key="1">
    <citation type="journal article" date="2019" name="Nat. Ecol. Evol.">
        <title>Megaphylogeny resolves global patterns of mushroom evolution.</title>
        <authorList>
            <person name="Varga T."/>
            <person name="Krizsan K."/>
            <person name="Foldi C."/>
            <person name="Dima B."/>
            <person name="Sanchez-Garcia M."/>
            <person name="Sanchez-Ramirez S."/>
            <person name="Szollosi G.J."/>
            <person name="Szarkandi J.G."/>
            <person name="Papp V."/>
            <person name="Albert L."/>
            <person name="Andreopoulos W."/>
            <person name="Angelini C."/>
            <person name="Antonin V."/>
            <person name="Barry K.W."/>
            <person name="Bougher N.L."/>
            <person name="Buchanan P."/>
            <person name="Buyck B."/>
            <person name="Bense V."/>
            <person name="Catcheside P."/>
            <person name="Chovatia M."/>
            <person name="Cooper J."/>
            <person name="Damon W."/>
            <person name="Desjardin D."/>
            <person name="Finy P."/>
            <person name="Geml J."/>
            <person name="Haridas S."/>
            <person name="Hughes K."/>
            <person name="Justo A."/>
            <person name="Karasinski D."/>
            <person name="Kautmanova I."/>
            <person name="Kiss B."/>
            <person name="Kocsube S."/>
            <person name="Kotiranta H."/>
            <person name="LaButti K.M."/>
            <person name="Lechner B.E."/>
            <person name="Liimatainen K."/>
            <person name="Lipzen A."/>
            <person name="Lukacs Z."/>
            <person name="Mihaltcheva S."/>
            <person name="Morgado L.N."/>
            <person name="Niskanen T."/>
            <person name="Noordeloos M.E."/>
            <person name="Ohm R.A."/>
            <person name="Ortiz-Santana B."/>
            <person name="Ovrebo C."/>
            <person name="Racz N."/>
            <person name="Riley R."/>
            <person name="Savchenko A."/>
            <person name="Shiryaev A."/>
            <person name="Soop K."/>
            <person name="Spirin V."/>
            <person name="Szebenyi C."/>
            <person name="Tomsovsky M."/>
            <person name="Tulloss R.E."/>
            <person name="Uehling J."/>
            <person name="Grigoriev I.V."/>
            <person name="Vagvolgyi C."/>
            <person name="Papp T."/>
            <person name="Martin F.M."/>
            <person name="Miettinen O."/>
            <person name="Hibbett D.S."/>
            <person name="Nagy L.G."/>
        </authorList>
    </citation>
    <scope>NUCLEOTIDE SEQUENCE [LARGE SCALE GENOMIC DNA]</scope>
    <source>
        <strain evidence="1 2">NL-1719</strain>
    </source>
</reference>
<protein>
    <submittedName>
        <fullName evidence="1">Uncharacterized protein</fullName>
    </submittedName>
</protein>
<proteinExistence type="predicted"/>
<dbReference type="Proteomes" id="UP000308600">
    <property type="component" value="Unassembled WGS sequence"/>
</dbReference>
<sequence>MSLSQQTLIIIIVCASVGGIIFFVLLYRCLRSRTRSSLAPLPPVQPLAHHREYQVASYTANRTSTWYDPHGLPPVVQPFASGGDRSSKSSLLGPDTPSVRHPSSSYGTPEELSALAPLEASPFPTGNPSSASVNSDLDEFGALPRPRPRSRSASRTGSSTPRRPRPLSTASVGSAAARNMIRGTPHGPHSQVQIVLPAPLAPDLAQFINADSTVSRPHSRYESDAGDRLSVVDKWLSTGSRSGSSSGSRPSSSAGDPRMSISTASTNSQPSHRVLRRSTSDTAYSPTQTPSPQSILAPPVPRIPSMYSTYTPDDTELSTYRSDRTGTPQHPPRLTIARNEASSPGPRSGDSSAEDSQTPFILSPVR</sequence>
<keyword evidence="2" id="KW-1185">Reference proteome</keyword>